<dbReference type="Gene3D" id="3.30.1330.120">
    <property type="entry name" value="2-methylcitrate dehydratase PrpD"/>
    <property type="match status" value="1"/>
</dbReference>
<dbReference type="AlphaFoldDB" id="A0A918JFP4"/>
<dbReference type="InterPro" id="IPR045337">
    <property type="entry name" value="MmgE_PrpD_C"/>
</dbReference>
<dbReference type="Pfam" id="PF19305">
    <property type="entry name" value="MmgE_PrpD_C"/>
    <property type="match status" value="1"/>
</dbReference>
<reference evidence="4" key="2">
    <citation type="submission" date="2020-09" db="EMBL/GenBank/DDBJ databases">
        <authorList>
            <person name="Sun Q."/>
            <person name="Kim S."/>
        </authorList>
    </citation>
    <scope>NUCLEOTIDE SEQUENCE</scope>
    <source>
        <strain evidence="4">KCTC 23732</strain>
    </source>
</reference>
<dbReference type="Pfam" id="PF03972">
    <property type="entry name" value="MmgE_PrpD_N"/>
    <property type="match status" value="1"/>
</dbReference>
<dbReference type="InterPro" id="IPR042188">
    <property type="entry name" value="MmgE/PrpD_sf_2"/>
</dbReference>
<dbReference type="Gene3D" id="1.10.4100.10">
    <property type="entry name" value="2-methylcitrate dehydratase PrpD"/>
    <property type="match status" value="1"/>
</dbReference>
<evidence type="ECO:0008006" key="6">
    <source>
        <dbReference type="Google" id="ProtNLM"/>
    </source>
</evidence>
<evidence type="ECO:0000259" key="2">
    <source>
        <dbReference type="Pfam" id="PF03972"/>
    </source>
</evidence>
<sequence>MKTLSRQMADFITSDIAGQIIPEVCQTVQLAFLDTAGCILSGRDEEVTRLFASWVNRRYQNEQEASVFFSPQKHTAMVAAMLNAVSGHALDFDDVALAGHPSVVLVPVLLAESDRSGLSGQDLISAYLKGYEIWADLLNRIPDPLHEKGWHPTAVLGTIGATAALCAARQLDIEKTTHALGIAASRASGLVANFGSMCKPLHAGWAIEYAYGAVEMAAMGATASADALEGSTGFLTAFSDGHAPDRERPFKRMQALSINTVKPSIKKYPVCYASHRVIDGVLQLRQQNDIPIEHIQTITATVSETNARVLKYQHPTTPLQAKFSMPFACASALVYGEVSLQKMTEDDITNPAIRTLMEKVKVSINHEPCPLEPSFAFHDYVTITLKDNTHLESGPIRFALGHAHFPLAPTQLENKILSCTKPAERESTMALIAKLNTHFIAMAI</sequence>
<dbReference type="PANTHER" id="PTHR16943">
    <property type="entry name" value="2-METHYLCITRATE DEHYDRATASE-RELATED"/>
    <property type="match status" value="1"/>
</dbReference>
<dbReference type="SUPFAM" id="SSF103378">
    <property type="entry name" value="2-methylcitrate dehydratase PrpD"/>
    <property type="match status" value="1"/>
</dbReference>
<comment type="similarity">
    <text evidence="1">Belongs to the PrpD family.</text>
</comment>
<evidence type="ECO:0000313" key="4">
    <source>
        <dbReference type="EMBL" id="GGW78997.1"/>
    </source>
</evidence>
<dbReference type="PANTHER" id="PTHR16943:SF8">
    <property type="entry name" value="2-METHYLCITRATE DEHYDRATASE"/>
    <property type="match status" value="1"/>
</dbReference>
<reference evidence="4" key="1">
    <citation type="journal article" date="2014" name="Int. J. Syst. Evol. Microbiol.">
        <title>Complete genome sequence of Corynebacterium casei LMG S-19264T (=DSM 44701T), isolated from a smear-ripened cheese.</title>
        <authorList>
            <consortium name="US DOE Joint Genome Institute (JGI-PGF)"/>
            <person name="Walter F."/>
            <person name="Albersmeier A."/>
            <person name="Kalinowski J."/>
            <person name="Ruckert C."/>
        </authorList>
    </citation>
    <scope>NUCLEOTIDE SEQUENCE</scope>
    <source>
        <strain evidence="4">KCTC 23732</strain>
    </source>
</reference>
<dbReference type="InterPro" id="IPR042183">
    <property type="entry name" value="MmgE/PrpD_sf_1"/>
</dbReference>
<evidence type="ECO:0000313" key="5">
    <source>
        <dbReference type="Proteomes" id="UP000608345"/>
    </source>
</evidence>
<dbReference type="InterPro" id="IPR005656">
    <property type="entry name" value="MmgE_PrpD"/>
</dbReference>
<organism evidence="4 5">
    <name type="scientific">Advenella faeciporci</name>
    <dbReference type="NCBI Taxonomy" id="797535"/>
    <lineage>
        <taxon>Bacteria</taxon>
        <taxon>Pseudomonadati</taxon>
        <taxon>Pseudomonadota</taxon>
        <taxon>Betaproteobacteria</taxon>
        <taxon>Burkholderiales</taxon>
        <taxon>Alcaligenaceae</taxon>
    </lineage>
</organism>
<dbReference type="RefSeq" id="WP_189383980.1">
    <property type="nucleotide sequence ID" value="NZ_BAABFY010000057.1"/>
</dbReference>
<protein>
    <recommendedName>
        <fullName evidence="6">MmgE/PrpD family protein</fullName>
    </recommendedName>
</protein>
<dbReference type="InterPro" id="IPR036148">
    <property type="entry name" value="MmgE/PrpD_sf"/>
</dbReference>
<dbReference type="Proteomes" id="UP000608345">
    <property type="component" value="Unassembled WGS sequence"/>
</dbReference>
<keyword evidence="5" id="KW-1185">Reference proteome</keyword>
<dbReference type="InterPro" id="IPR045336">
    <property type="entry name" value="MmgE_PrpD_N"/>
</dbReference>
<dbReference type="GO" id="GO:0016829">
    <property type="term" value="F:lyase activity"/>
    <property type="evidence" value="ECO:0007669"/>
    <property type="project" value="InterPro"/>
</dbReference>
<gene>
    <name evidence="4" type="ORF">GCM10011450_06200</name>
</gene>
<accession>A0A918JFP4</accession>
<comment type="caution">
    <text evidence="4">The sequence shown here is derived from an EMBL/GenBank/DDBJ whole genome shotgun (WGS) entry which is preliminary data.</text>
</comment>
<feature type="domain" description="MmgE/PrpD N-terminal" evidence="2">
    <location>
        <begin position="6"/>
        <end position="245"/>
    </location>
</feature>
<feature type="domain" description="MmgE/PrpD C-terminal" evidence="3">
    <location>
        <begin position="268"/>
        <end position="431"/>
    </location>
</feature>
<dbReference type="EMBL" id="BMYS01000002">
    <property type="protein sequence ID" value="GGW78997.1"/>
    <property type="molecule type" value="Genomic_DNA"/>
</dbReference>
<proteinExistence type="inferred from homology"/>
<name>A0A918JFP4_9BURK</name>
<evidence type="ECO:0000256" key="1">
    <source>
        <dbReference type="ARBA" id="ARBA00006174"/>
    </source>
</evidence>
<evidence type="ECO:0000259" key="3">
    <source>
        <dbReference type="Pfam" id="PF19305"/>
    </source>
</evidence>